<evidence type="ECO:0000256" key="2">
    <source>
        <dbReference type="SAM" id="SignalP"/>
    </source>
</evidence>
<evidence type="ECO:0000256" key="1">
    <source>
        <dbReference type="SAM" id="MobiDB-lite"/>
    </source>
</evidence>
<proteinExistence type="predicted"/>
<name>A0ABY5KHM2_9ACTN</name>
<dbReference type="NCBIfam" id="TIGR04088">
    <property type="entry name" value="cognate_SipW"/>
    <property type="match status" value="1"/>
</dbReference>
<feature type="chain" id="PRO_5045582945" evidence="2">
    <location>
        <begin position="27"/>
        <end position="175"/>
    </location>
</feature>
<sequence length="175" mass="17855">MQKSTKGAIAAGAAAALLLGGAGTLAYWNAEGDIAGAELTTGTLKLNEEEAGKWTLNGQEVTGTPVVVPGDELVWTGSYEIEATGDNIQGDLTVPALNSEPWTGATVTSSFTLDGTTVQGTQAIDGDDNGKVVEAEIQVDFPFGTSPDNSSQGQRADLSAVKITLEQTDATPTGP</sequence>
<protein>
    <submittedName>
        <fullName evidence="3">Alternate-type signal peptide domain-containing protein</fullName>
    </submittedName>
</protein>
<accession>A0ABY5KHM2</accession>
<dbReference type="RefSeq" id="WP_232416718.1">
    <property type="nucleotide sequence ID" value="NZ_CP101990.1"/>
</dbReference>
<dbReference type="Proteomes" id="UP001315860">
    <property type="component" value="Chromosome"/>
</dbReference>
<dbReference type="NCBIfam" id="TIGR04089">
    <property type="entry name" value="exp_by_SipW_III"/>
    <property type="match status" value="1"/>
</dbReference>
<feature type="compositionally biased region" description="Polar residues" evidence="1">
    <location>
        <begin position="165"/>
        <end position="175"/>
    </location>
</feature>
<dbReference type="InterPro" id="IPR024006">
    <property type="entry name" value="Alt_signal_exp_actinobact"/>
</dbReference>
<dbReference type="InterPro" id="IPR023833">
    <property type="entry name" value="Signal_pept_SipW-depend-type"/>
</dbReference>
<feature type="signal peptide" evidence="2">
    <location>
        <begin position="1"/>
        <end position="26"/>
    </location>
</feature>
<keyword evidence="4" id="KW-1185">Reference proteome</keyword>
<reference evidence="3 4" key="1">
    <citation type="submission" date="2022-07" db="EMBL/GenBank/DDBJ databases">
        <title>Novel species in genus Aeromicrobium.</title>
        <authorList>
            <person name="Ye L."/>
        </authorList>
    </citation>
    <scope>NUCLEOTIDE SEQUENCE [LARGE SCALE GENOMIC DNA]</scope>
    <source>
        <strain evidence="4">zg-Y50</strain>
    </source>
</reference>
<dbReference type="EMBL" id="CP101990">
    <property type="protein sequence ID" value="UUI69809.1"/>
    <property type="molecule type" value="Genomic_DNA"/>
</dbReference>
<feature type="region of interest" description="Disordered" evidence="1">
    <location>
        <begin position="142"/>
        <end position="175"/>
    </location>
</feature>
<gene>
    <name evidence="3" type="ORF">NP095_06865</name>
</gene>
<keyword evidence="2" id="KW-0732">Signal</keyword>
<evidence type="ECO:0000313" key="4">
    <source>
        <dbReference type="Proteomes" id="UP001315860"/>
    </source>
</evidence>
<organism evidence="3 4">
    <name type="scientific">Aeromicrobium duanguangcaii</name>
    <dbReference type="NCBI Taxonomy" id="2968086"/>
    <lineage>
        <taxon>Bacteria</taxon>
        <taxon>Bacillati</taxon>
        <taxon>Actinomycetota</taxon>
        <taxon>Actinomycetes</taxon>
        <taxon>Propionibacteriales</taxon>
        <taxon>Nocardioidaceae</taxon>
        <taxon>Aeromicrobium</taxon>
    </lineage>
</organism>
<evidence type="ECO:0000313" key="3">
    <source>
        <dbReference type="EMBL" id="UUI69809.1"/>
    </source>
</evidence>